<dbReference type="SUPFAM" id="SSF52540">
    <property type="entry name" value="P-loop containing nucleoside triphosphate hydrolases"/>
    <property type="match status" value="1"/>
</dbReference>
<keyword evidence="3" id="KW-0067">ATP-binding</keyword>
<accession>A0ABP8V1S8</accession>
<dbReference type="Pfam" id="PF01637">
    <property type="entry name" value="ATPase_2"/>
    <property type="match status" value="1"/>
</dbReference>
<dbReference type="Gene3D" id="3.40.50.300">
    <property type="entry name" value="P-loop containing nucleotide triphosphate hydrolases"/>
    <property type="match status" value="1"/>
</dbReference>
<feature type="domain" description="ATPase" evidence="1">
    <location>
        <begin position="3"/>
        <end position="209"/>
    </location>
</feature>
<dbReference type="InterPro" id="IPR004256">
    <property type="entry name" value="DUF234"/>
</dbReference>
<sequence length="445" mass="52028">MNFYNRETELALLQDWSQAAATHHSGHMSLVVGRRRVGKTALLNRAFRDSPCLYLFISRKQESLLCEEFTDQIRATLDIPVFGKPSRLREIMEILLQYSQSNPLTVILDEFQDLYRVNKGFFSELQDLWDRYKPKSHMHLICCGSLYSLMTRIFQDQREPLFGRADHRINLQPLKPRYIAELLKDTDRFCPERLLSWYMLSGGVPKYLEWLSDADKGTDIWPSLVNEHSLILEEGHYRLAEEFGPEHGIYFSIMGAIASGKTSRPEIESVLETSVGPHLERLENDFDILSRHTPVLANPGTRLLRYRIRDAFLAFWFRFIYRYRSAIEIGNYAFICQIIERDYPTWSGLWLEQIIREYMADSGKFSLIGSYWERGNQNEIDIVALNELDKTAIIAEVKRNPANIRLSRLEEKSLRLRQKLKGYSVELKGYSMSDLEVITDAEEKW</sequence>
<dbReference type="PANTHER" id="PTHR34704:SF1">
    <property type="entry name" value="ATPASE"/>
    <property type="match status" value="1"/>
</dbReference>
<keyword evidence="4" id="KW-1185">Reference proteome</keyword>
<dbReference type="GO" id="GO:0005524">
    <property type="term" value="F:ATP binding"/>
    <property type="evidence" value="ECO:0007669"/>
    <property type="project" value="UniProtKB-KW"/>
</dbReference>
<dbReference type="PANTHER" id="PTHR34704">
    <property type="entry name" value="ATPASE"/>
    <property type="match status" value="1"/>
</dbReference>
<organism evidence="3 4">
    <name type="scientific">Kistimonas scapharcae</name>
    <dbReference type="NCBI Taxonomy" id="1036133"/>
    <lineage>
        <taxon>Bacteria</taxon>
        <taxon>Pseudomonadati</taxon>
        <taxon>Pseudomonadota</taxon>
        <taxon>Gammaproteobacteria</taxon>
        <taxon>Oceanospirillales</taxon>
        <taxon>Endozoicomonadaceae</taxon>
        <taxon>Kistimonas</taxon>
    </lineage>
</organism>
<name>A0ABP8V1S8_9GAMM</name>
<dbReference type="InterPro" id="IPR011579">
    <property type="entry name" value="ATPase_dom"/>
</dbReference>
<dbReference type="RefSeq" id="WP_345195059.1">
    <property type="nucleotide sequence ID" value="NZ_BAABFL010000128.1"/>
</dbReference>
<evidence type="ECO:0000259" key="2">
    <source>
        <dbReference type="Pfam" id="PF03008"/>
    </source>
</evidence>
<dbReference type="EMBL" id="BAABFL010000128">
    <property type="protein sequence ID" value="GAA4649270.1"/>
    <property type="molecule type" value="Genomic_DNA"/>
</dbReference>
<dbReference type="Proteomes" id="UP001500604">
    <property type="component" value="Unassembled WGS sequence"/>
</dbReference>
<protein>
    <submittedName>
        <fullName evidence="3">ATP-binding protein</fullName>
    </submittedName>
</protein>
<gene>
    <name evidence="3" type="ORF">GCM10023116_15440</name>
</gene>
<keyword evidence="3" id="KW-0547">Nucleotide-binding</keyword>
<evidence type="ECO:0000313" key="4">
    <source>
        <dbReference type="Proteomes" id="UP001500604"/>
    </source>
</evidence>
<dbReference type="Pfam" id="PF03008">
    <property type="entry name" value="DUF234"/>
    <property type="match status" value="1"/>
</dbReference>
<proteinExistence type="predicted"/>
<feature type="domain" description="DUF234" evidence="2">
    <location>
        <begin position="316"/>
        <end position="399"/>
    </location>
</feature>
<evidence type="ECO:0000313" key="3">
    <source>
        <dbReference type="EMBL" id="GAA4649270.1"/>
    </source>
</evidence>
<dbReference type="InterPro" id="IPR027417">
    <property type="entry name" value="P-loop_NTPase"/>
</dbReference>
<evidence type="ECO:0000259" key="1">
    <source>
        <dbReference type="Pfam" id="PF01637"/>
    </source>
</evidence>
<reference evidence="4" key="1">
    <citation type="journal article" date="2019" name="Int. J. Syst. Evol. Microbiol.">
        <title>The Global Catalogue of Microorganisms (GCM) 10K type strain sequencing project: providing services to taxonomists for standard genome sequencing and annotation.</title>
        <authorList>
            <consortium name="The Broad Institute Genomics Platform"/>
            <consortium name="The Broad Institute Genome Sequencing Center for Infectious Disease"/>
            <person name="Wu L."/>
            <person name="Ma J."/>
        </authorList>
    </citation>
    <scope>NUCLEOTIDE SEQUENCE [LARGE SCALE GENOMIC DNA]</scope>
    <source>
        <strain evidence="4">JCM 17805</strain>
    </source>
</reference>
<comment type="caution">
    <text evidence="3">The sequence shown here is derived from an EMBL/GenBank/DDBJ whole genome shotgun (WGS) entry which is preliminary data.</text>
</comment>